<sequence>MGAAGRKQVRFDLPSSASSSEMAVDSPLKSSLKKPAAAAAPAPSGIRDIVVQRDKSGKPGGKRKSSAAQLGRYELRNTKRTEYYGDGRKVTVYKKIYSYWP</sequence>
<accession>A0A4U0XXG3</accession>
<organism evidence="2 3">
    <name type="scientific">Friedmanniomyces simplex</name>
    <dbReference type="NCBI Taxonomy" id="329884"/>
    <lineage>
        <taxon>Eukaryota</taxon>
        <taxon>Fungi</taxon>
        <taxon>Dikarya</taxon>
        <taxon>Ascomycota</taxon>
        <taxon>Pezizomycotina</taxon>
        <taxon>Dothideomycetes</taxon>
        <taxon>Dothideomycetidae</taxon>
        <taxon>Mycosphaerellales</taxon>
        <taxon>Teratosphaeriaceae</taxon>
        <taxon>Friedmanniomyces</taxon>
    </lineage>
</organism>
<feature type="region of interest" description="Disordered" evidence="1">
    <location>
        <begin position="1"/>
        <end position="72"/>
    </location>
</feature>
<comment type="caution">
    <text evidence="2">The sequence shown here is derived from an EMBL/GenBank/DDBJ whole genome shotgun (WGS) entry which is preliminary data.</text>
</comment>
<reference evidence="2 3" key="1">
    <citation type="submission" date="2017-03" db="EMBL/GenBank/DDBJ databases">
        <title>Genomes of endolithic fungi from Antarctica.</title>
        <authorList>
            <person name="Coleine C."/>
            <person name="Masonjones S."/>
            <person name="Stajich J.E."/>
        </authorList>
    </citation>
    <scope>NUCLEOTIDE SEQUENCE [LARGE SCALE GENOMIC DNA]</scope>
    <source>
        <strain evidence="2 3">CCFEE 5184</strain>
    </source>
</reference>
<gene>
    <name evidence="2" type="ORF">B0A55_02219</name>
</gene>
<keyword evidence="3" id="KW-1185">Reference proteome</keyword>
<name>A0A4U0XXG3_9PEZI</name>
<protein>
    <submittedName>
        <fullName evidence="2">Uncharacterized protein</fullName>
    </submittedName>
</protein>
<evidence type="ECO:0000313" key="3">
    <source>
        <dbReference type="Proteomes" id="UP000309340"/>
    </source>
</evidence>
<feature type="compositionally biased region" description="Low complexity" evidence="1">
    <location>
        <begin position="15"/>
        <end position="44"/>
    </location>
</feature>
<dbReference type="EMBL" id="NAJQ01000072">
    <property type="protein sequence ID" value="TKA80313.1"/>
    <property type="molecule type" value="Genomic_DNA"/>
</dbReference>
<evidence type="ECO:0000256" key="1">
    <source>
        <dbReference type="SAM" id="MobiDB-lite"/>
    </source>
</evidence>
<dbReference type="Proteomes" id="UP000309340">
    <property type="component" value="Unassembled WGS sequence"/>
</dbReference>
<proteinExistence type="predicted"/>
<dbReference type="OrthoDB" id="3863302at2759"/>
<evidence type="ECO:0000313" key="2">
    <source>
        <dbReference type="EMBL" id="TKA80313.1"/>
    </source>
</evidence>
<dbReference type="AlphaFoldDB" id="A0A4U0XXG3"/>